<protein>
    <submittedName>
        <fullName evidence="1">Uncharacterized protein</fullName>
    </submittedName>
</protein>
<evidence type="ECO:0000313" key="1">
    <source>
        <dbReference type="EMBL" id="CCF41653.1"/>
    </source>
</evidence>
<dbReference type="AlphaFoldDB" id="H1VN49"/>
<dbReference type="HOGENOM" id="CLU_2049545_0_0_1"/>
<reference evidence="2" key="1">
    <citation type="journal article" date="2012" name="Nat. Genet.">
        <title>Lifestyle transitions in plant pathogenic Colletotrichum fungi deciphered by genome and transcriptome analyses.</title>
        <authorList>
            <person name="O'Connell R.J."/>
            <person name="Thon M.R."/>
            <person name="Hacquard S."/>
            <person name="Amyotte S.G."/>
            <person name="Kleemann J."/>
            <person name="Torres M.F."/>
            <person name="Damm U."/>
            <person name="Buiate E.A."/>
            <person name="Epstein L."/>
            <person name="Alkan N."/>
            <person name="Altmueller J."/>
            <person name="Alvarado-Balderrama L."/>
            <person name="Bauser C.A."/>
            <person name="Becker C."/>
            <person name="Birren B.W."/>
            <person name="Chen Z."/>
            <person name="Choi J."/>
            <person name="Crouch J.A."/>
            <person name="Duvick J.P."/>
            <person name="Farman M.A."/>
            <person name="Gan P."/>
            <person name="Heiman D."/>
            <person name="Henrissat B."/>
            <person name="Howard R.J."/>
            <person name="Kabbage M."/>
            <person name="Koch C."/>
            <person name="Kracher B."/>
            <person name="Kubo Y."/>
            <person name="Law A.D."/>
            <person name="Lebrun M.-H."/>
            <person name="Lee Y.-H."/>
            <person name="Miyara I."/>
            <person name="Moore N."/>
            <person name="Neumann U."/>
            <person name="Nordstroem K."/>
            <person name="Panaccione D.G."/>
            <person name="Panstruga R."/>
            <person name="Place M."/>
            <person name="Proctor R.H."/>
            <person name="Prusky D."/>
            <person name="Rech G."/>
            <person name="Reinhardt R."/>
            <person name="Rollins J.A."/>
            <person name="Rounsley S."/>
            <person name="Schardl C.L."/>
            <person name="Schwartz D.C."/>
            <person name="Shenoy N."/>
            <person name="Shirasu K."/>
            <person name="Sikhakolli U.R."/>
            <person name="Stueber K."/>
            <person name="Sukno S.A."/>
            <person name="Sweigard J.A."/>
            <person name="Takano Y."/>
            <person name="Takahara H."/>
            <person name="Trail F."/>
            <person name="van der Does H.C."/>
            <person name="Voll L.M."/>
            <person name="Will I."/>
            <person name="Young S."/>
            <person name="Zeng Q."/>
            <person name="Zhang J."/>
            <person name="Zhou S."/>
            <person name="Dickman M.B."/>
            <person name="Schulze-Lefert P."/>
            <person name="Ver Loren van Themaat E."/>
            <person name="Ma L.-J."/>
            <person name="Vaillancourt L.J."/>
        </authorList>
    </citation>
    <scope>NUCLEOTIDE SEQUENCE [LARGE SCALE GENOMIC DNA]</scope>
    <source>
        <strain evidence="2">IMI 349063</strain>
    </source>
</reference>
<gene>
    <name evidence="1" type="ORF">CH063_11866</name>
</gene>
<dbReference type="Proteomes" id="UP000007174">
    <property type="component" value="Unassembled WGS sequence"/>
</dbReference>
<accession>H1VN49</accession>
<name>H1VN49_COLHI</name>
<organism evidence="1 2">
    <name type="scientific">Colletotrichum higginsianum (strain IMI 349063)</name>
    <name type="common">Crucifer anthracnose fungus</name>
    <dbReference type="NCBI Taxonomy" id="759273"/>
    <lineage>
        <taxon>Eukaryota</taxon>
        <taxon>Fungi</taxon>
        <taxon>Dikarya</taxon>
        <taxon>Ascomycota</taxon>
        <taxon>Pezizomycotina</taxon>
        <taxon>Sordariomycetes</taxon>
        <taxon>Hypocreomycetidae</taxon>
        <taxon>Glomerellales</taxon>
        <taxon>Glomerellaceae</taxon>
        <taxon>Colletotrichum</taxon>
        <taxon>Colletotrichum destructivum species complex</taxon>
    </lineage>
</organism>
<evidence type="ECO:0000313" key="2">
    <source>
        <dbReference type="Proteomes" id="UP000007174"/>
    </source>
</evidence>
<sequence>MQSTKTITEQRGDRVCLCVCVLTGSITVDGTASNPETESEGVEMSAVHWQGVVNLKPRERERERESCLFGYIMGIVAPGTTIRRRGRPVTSKSLPLVGISTTTSGRRSLSGVVKRGMMNK</sequence>
<proteinExistence type="predicted"/>
<dbReference type="EMBL" id="CACQ02004836">
    <property type="protein sequence ID" value="CCF41653.1"/>
    <property type="molecule type" value="Genomic_DNA"/>
</dbReference>